<proteinExistence type="predicted"/>
<evidence type="ECO:0000313" key="2">
    <source>
        <dbReference type="Proteomes" id="UP000799324"/>
    </source>
</evidence>
<accession>A0A6A6SPR8</accession>
<reference evidence="1" key="1">
    <citation type="journal article" date="2020" name="Stud. Mycol.">
        <title>101 Dothideomycetes genomes: a test case for predicting lifestyles and emergence of pathogens.</title>
        <authorList>
            <person name="Haridas S."/>
            <person name="Albert R."/>
            <person name="Binder M."/>
            <person name="Bloem J."/>
            <person name="Labutti K."/>
            <person name="Salamov A."/>
            <person name="Andreopoulos B."/>
            <person name="Baker S."/>
            <person name="Barry K."/>
            <person name="Bills G."/>
            <person name="Bluhm B."/>
            <person name="Cannon C."/>
            <person name="Castanera R."/>
            <person name="Culley D."/>
            <person name="Daum C."/>
            <person name="Ezra D."/>
            <person name="Gonzalez J."/>
            <person name="Henrissat B."/>
            <person name="Kuo A."/>
            <person name="Liang C."/>
            <person name="Lipzen A."/>
            <person name="Lutzoni F."/>
            <person name="Magnuson J."/>
            <person name="Mondo S."/>
            <person name="Nolan M."/>
            <person name="Ohm R."/>
            <person name="Pangilinan J."/>
            <person name="Park H.-J."/>
            <person name="Ramirez L."/>
            <person name="Alfaro M."/>
            <person name="Sun H."/>
            <person name="Tritt A."/>
            <person name="Yoshinaga Y."/>
            <person name="Zwiers L.-H."/>
            <person name="Turgeon B."/>
            <person name="Goodwin S."/>
            <person name="Spatafora J."/>
            <person name="Crous P."/>
            <person name="Grigoriev I."/>
        </authorList>
    </citation>
    <scope>NUCLEOTIDE SEQUENCE</scope>
    <source>
        <strain evidence="1">CBS 122681</strain>
    </source>
</reference>
<name>A0A6A6SPR8_9PLEO</name>
<organism evidence="1 2">
    <name type="scientific">Lophiostoma macrostomum CBS 122681</name>
    <dbReference type="NCBI Taxonomy" id="1314788"/>
    <lineage>
        <taxon>Eukaryota</taxon>
        <taxon>Fungi</taxon>
        <taxon>Dikarya</taxon>
        <taxon>Ascomycota</taxon>
        <taxon>Pezizomycotina</taxon>
        <taxon>Dothideomycetes</taxon>
        <taxon>Pleosporomycetidae</taxon>
        <taxon>Pleosporales</taxon>
        <taxon>Lophiostomataceae</taxon>
        <taxon>Lophiostoma</taxon>
    </lineage>
</organism>
<keyword evidence="2" id="KW-1185">Reference proteome</keyword>
<gene>
    <name evidence="1" type="ORF">K491DRAFT_199549</name>
</gene>
<dbReference type="AlphaFoldDB" id="A0A6A6SPR8"/>
<dbReference type="EMBL" id="MU004489">
    <property type="protein sequence ID" value="KAF2649512.1"/>
    <property type="molecule type" value="Genomic_DNA"/>
</dbReference>
<protein>
    <submittedName>
        <fullName evidence="1">Uncharacterized protein</fullName>
    </submittedName>
</protein>
<evidence type="ECO:0000313" key="1">
    <source>
        <dbReference type="EMBL" id="KAF2649512.1"/>
    </source>
</evidence>
<sequence>MRRLISRTFFQCASLVMPLCNTVRHTQHLVFKNKAIDESKGRSQLDKLKMYLEMREIILRCIMTHRRDLDIFDRPHRVPSARYVIR</sequence>
<dbReference type="Proteomes" id="UP000799324">
    <property type="component" value="Unassembled WGS sequence"/>
</dbReference>